<gene>
    <name evidence="2" type="ORF">H5J25_13555</name>
</gene>
<protein>
    <submittedName>
        <fullName evidence="2">BolA family transcriptional regulator</fullName>
    </submittedName>
</protein>
<dbReference type="EMBL" id="CP061035">
    <property type="protein sequence ID" value="QQV76479.1"/>
    <property type="molecule type" value="Genomic_DNA"/>
</dbReference>
<dbReference type="RefSeq" id="WP_202091829.1">
    <property type="nucleotide sequence ID" value="NZ_CP061035.1"/>
</dbReference>
<name>A0A974S3J0_9SPHN</name>
<comment type="similarity">
    <text evidence="1">Belongs to the BolA/IbaG family.</text>
</comment>
<dbReference type="PANTHER" id="PTHR46230:SF7">
    <property type="entry name" value="BOLA-LIKE PROTEIN 1"/>
    <property type="match status" value="1"/>
</dbReference>
<proteinExistence type="inferred from homology"/>
<dbReference type="InterPro" id="IPR002634">
    <property type="entry name" value="BolA"/>
</dbReference>
<dbReference type="InterPro" id="IPR036065">
    <property type="entry name" value="BolA-like_sf"/>
</dbReference>
<dbReference type="GO" id="GO:0016226">
    <property type="term" value="P:iron-sulfur cluster assembly"/>
    <property type="evidence" value="ECO:0007669"/>
    <property type="project" value="TreeGrafter"/>
</dbReference>
<evidence type="ECO:0000313" key="3">
    <source>
        <dbReference type="Proteomes" id="UP000595894"/>
    </source>
</evidence>
<sequence length="98" mass="10345">MTDASTASTPVLIVDQITARLTAALAPTHLHVSNDSASHAGHMGDDGTGETHFSVTIESAAFSGVSRVQRQRMVNTALADLLRDRIHALAIKARAPDE</sequence>
<keyword evidence="3" id="KW-1185">Reference proteome</keyword>
<dbReference type="Pfam" id="PF01722">
    <property type="entry name" value="BolA"/>
    <property type="match status" value="1"/>
</dbReference>
<dbReference type="AlphaFoldDB" id="A0A974S3J0"/>
<dbReference type="SUPFAM" id="SSF82657">
    <property type="entry name" value="BolA-like"/>
    <property type="match status" value="1"/>
</dbReference>
<evidence type="ECO:0000313" key="2">
    <source>
        <dbReference type="EMBL" id="QQV76479.1"/>
    </source>
</evidence>
<organism evidence="2 3">
    <name type="scientific">Sphingomonas aliaeris</name>
    <dbReference type="NCBI Taxonomy" id="2759526"/>
    <lineage>
        <taxon>Bacteria</taxon>
        <taxon>Pseudomonadati</taxon>
        <taxon>Pseudomonadota</taxon>
        <taxon>Alphaproteobacteria</taxon>
        <taxon>Sphingomonadales</taxon>
        <taxon>Sphingomonadaceae</taxon>
        <taxon>Sphingomonas</taxon>
    </lineage>
</organism>
<dbReference type="Gene3D" id="3.30.300.90">
    <property type="entry name" value="BolA-like"/>
    <property type="match status" value="1"/>
</dbReference>
<accession>A0A974S3J0</accession>
<evidence type="ECO:0000256" key="1">
    <source>
        <dbReference type="RuleBase" id="RU003860"/>
    </source>
</evidence>
<dbReference type="KEGG" id="sari:H5J25_13555"/>
<dbReference type="PANTHER" id="PTHR46230">
    <property type="match status" value="1"/>
</dbReference>
<reference evidence="3" key="1">
    <citation type="submission" date="2020-09" db="EMBL/GenBank/DDBJ databases">
        <title>Sphingomonas sp., a new species isolated from pork steak.</title>
        <authorList>
            <person name="Heidler von Heilborn D."/>
        </authorList>
    </citation>
    <scope>NUCLEOTIDE SEQUENCE [LARGE SCALE GENOMIC DNA]</scope>
</reference>
<dbReference type="PIRSF" id="PIRSF003113">
    <property type="entry name" value="BolA"/>
    <property type="match status" value="1"/>
</dbReference>
<dbReference type="Proteomes" id="UP000595894">
    <property type="component" value="Chromosome"/>
</dbReference>